<dbReference type="eggNOG" id="ENOG5031JWC">
    <property type="taxonomic scope" value="Bacteria"/>
</dbReference>
<comment type="caution">
    <text evidence="1">The sequence shown here is derived from an EMBL/GenBank/DDBJ whole genome shotgun (WGS) entry which is preliminary data.</text>
</comment>
<gene>
    <name evidence="1" type="ORF">NG99_19240</name>
</gene>
<sequence>MRQVTAFQHEGMRVLSGNQLRHIVAEEQAEYLVIDVNHLKPAHAAANQKRELRKKLEEMVNNPSLDPGVGLALLQLAQRWLQPTSEASKPSLFDGFPAYQQRNAQREQELRAFILEDTHWLSSSELSDRAHFTNANRSAGPNAWKRRGRTFAITVEGHDRYPKYAFDEAWQPLPVIKRILEIFAGTRTPWSLAIWFGTGNGWLAGEKPKDLLERAPDRVAEAARQAKEGAQHG</sequence>
<keyword evidence="2" id="KW-1185">Reference proteome</keyword>
<dbReference type="EMBL" id="JRUQ01000055">
    <property type="protein sequence ID" value="KGT89555.1"/>
    <property type="molecule type" value="Genomic_DNA"/>
</dbReference>
<name>A0A0A3YSH4_9GAMM</name>
<organism evidence="1 2">
    <name type="scientific">Erwinia typographi</name>
    <dbReference type="NCBI Taxonomy" id="371042"/>
    <lineage>
        <taxon>Bacteria</taxon>
        <taxon>Pseudomonadati</taxon>
        <taxon>Pseudomonadota</taxon>
        <taxon>Gammaproteobacteria</taxon>
        <taxon>Enterobacterales</taxon>
        <taxon>Erwiniaceae</taxon>
        <taxon>Erwinia</taxon>
    </lineage>
</organism>
<reference evidence="1 2" key="1">
    <citation type="submission" date="2014-10" db="EMBL/GenBank/DDBJ databases">
        <title>Genome sequence of Erwinia typographi M043b.</title>
        <authorList>
            <person name="Chan K.-G."/>
            <person name="Tan W.-S."/>
        </authorList>
    </citation>
    <scope>NUCLEOTIDE SEQUENCE [LARGE SCALE GENOMIC DNA]</scope>
    <source>
        <strain evidence="1 2">M043b</strain>
    </source>
</reference>
<dbReference type="STRING" id="371042.NG99_19240"/>
<dbReference type="Proteomes" id="UP000030351">
    <property type="component" value="Unassembled WGS sequence"/>
</dbReference>
<evidence type="ECO:0000313" key="2">
    <source>
        <dbReference type="Proteomes" id="UP000030351"/>
    </source>
</evidence>
<evidence type="ECO:0008006" key="3">
    <source>
        <dbReference type="Google" id="ProtNLM"/>
    </source>
</evidence>
<proteinExistence type="predicted"/>
<protein>
    <recommendedName>
        <fullName evidence="3">Integrase</fullName>
    </recommendedName>
</protein>
<evidence type="ECO:0000313" key="1">
    <source>
        <dbReference type="EMBL" id="KGT89555.1"/>
    </source>
</evidence>
<dbReference type="AlphaFoldDB" id="A0A0A3YSH4"/>
<accession>A0A0A3YSH4</accession>